<dbReference type="AlphaFoldDB" id="A0A1H1Z1J1"/>
<protein>
    <submittedName>
        <fullName evidence="2">Protein N-acetyltransferase, RimJ/RimL family</fullName>
    </submittedName>
</protein>
<dbReference type="STRING" id="652787.SAMN05216490_2928"/>
<dbReference type="InterPro" id="IPR051531">
    <property type="entry name" value="N-acetyltransferase"/>
</dbReference>
<keyword evidence="3" id="KW-1185">Reference proteome</keyword>
<feature type="domain" description="N-acetyltransferase" evidence="1">
    <location>
        <begin position="10"/>
        <end position="167"/>
    </location>
</feature>
<dbReference type="Gene3D" id="3.40.630.30">
    <property type="match status" value="1"/>
</dbReference>
<dbReference type="Pfam" id="PF13302">
    <property type="entry name" value="Acetyltransf_3"/>
    <property type="match status" value="1"/>
</dbReference>
<gene>
    <name evidence="2" type="ORF">SAMN05216490_2928</name>
</gene>
<reference evidence="2 3" key="1">
    <citation type="submission" date="2016-10" db="EMBL/GenBank/DDBJ databases">
        <authorList>
            <person name="de Groot N.N."/>
        </authorList>
    </citation>
    <scope>NUCLEOTIDE SEQUENCE [LARGE SCALE GENOMIC DNA]</scope>
    <source>
        <strain evidence="2 3">MP1X4</strain>
    </source>
</reference>
<dbReference type="SUPFAM" id="SSF55729">
    <property type="entry name" value="Acyl-CoA N-acyltransferases (Nat)"/>
    <property type="match status" value="1"/>
</dbReference>
<dbReference type="PROSITE" id="PS51186">
    <property type="entry name" value="GNAT"/>
    <property type="match status" value="1"/>
</dbReference>
<dbReference type="InterPro" id="IPR016181">
    <property type="entry name" value="Acyl_CoA_acyltransferase"/>
</dbReference>
<dbReference type="RefSeq" id="WP_091374192.1">
    <property type="nucleotide sequence ID" value="NZ_LT629740.1"/>
</dbReference>
<dbReference type="Proteomes" id="UP000199679">
    <property type="component" value="Chromosome I"/>
</dbReference>
<dbReference type="InterPro" id="IPR000182">
    <property type="entry name" value="GNAT_dom"/>
</dbReference>
<keyword evidence="2" id="KW-0808">Transferase</keyword>
<proteinExistence type="predicted"/>
<name>A0A1H1Z1J1_MUCMA</name>
<dbReference type="EMBL" id="LT629740">
    <property type="protein sequence ID" value="SDT27493.1"/>
    <property type="molecule type" value="Genomic_DNA"/>
</dbReference>
<dbReference type="GO" id="GO:0016747">
    <property type="term" value="F:acyltransferase activity, transferring groups other than amino-acyl groups"/>
    <property type="evidence" value="ECO:0007669"/>
    <property type="project" value="InterPro"/>
</dbReference>
<sequence length="171" mass="19675">MAIQLETDRLILKQFSEEDAAYLFELNNDPDVTRYVGEGAYKSIDDVRNFIKNYNQYEQYAQGRLNMFNKQTGEYIGWCGLKYLADKNYSDLGYRLLKRHWGKGYATEAAIACLDYGFKVLNLDKIIGTAMKENTASINVFKKLGLKYSHDNDCGEQPGVVYVITKENWGM</sequence>
<dbReference type="PANTHER" id="PTHR43792:SF16">
    <property type="entry name" value="N-ACETYLTRANSFERASE DOMAIN-CONTAINING PROTEIN"/>
    <property type="match status" value="1"/>
</dbReference>
<organism evidence="2 3">
    <name type="scientific">Mucilaginibacter mallensis</name>
    <dbReference type="NCBI Taxonomy" id="652787"/>
    <lineage>
        <taxon>Bacteria</taxon>
        <taxon>Pseudomonadati</taxon>
        <taxon>Bacteroidota</taxon>
        <taxon>Sphingobacteriia</taxon>
        <taxon>Sphingobacteriales</taxon>
        <taxon>Sphingobacteriaceae</taxon>
        <taxon>Mucilaginibacter</taxon>
    </lineage>
</organism>
<evidence type="ECO:0000313" key="2">
    <source>
        <dbReference type="EMBL" id="SDT27493.1"/>
    </source>
</evidence>
<dbReference type="OrthoDB" id="9788916at2"/>
<dbReference type="PANTHER" id="PTHR43792">
    <property type="entry name" value="GNAT FAMILY, PUTATIVE (AFU_ORTHOLOGUE AFUA_3G00765)-RELATED-RELATED"/>
    <property type="match status" value="1"/>
</dbReference>
<evidence type="ECO:0000313" key="3">
    <source>
        <dbReference type="Proteomes" id="UP000199679"/>
    </source>
</evidence>
<evidence type="ECO:0000259" key="1">
    <source>
        <dbReference type="PROSITE" id="PS51186"/>
    </source>
</evidence>
<accession>A0A1H1Z1J1</accession>